<feature type="transmembrane region" description="Helical" evidence="1">
    <location>
        <begin position="198"/>
        <end position="217"/>
    </location>
</feature>
<keyword evidence="1" id="KW-0472">Membrane</keyword>
<evidence type="ECO:0000256" key="1">
    <source>
        <dbReference type="SAM" id="Phobius"/>
    </source>
</evidence>
<reference evidence="2 3" key="1">
    <citation type="submission" date="2020-08" db="EMBL/GenBank/DDBJ databases">
        <title>Sequencing the genomes of 1000 actinobacteria strains.</title>
        <authorList>
            <person name="Klenk H.-P."/>
        </authorList>
    </citation>
    <scope>NUCLEOTIDE SEQUENCE [LARGE SCALE GENOMIC DNA]</scope>
    <source>
        <strain evidence="2 3">DSM 20419</strain>
    </source>
</reference>
<dbReference type="RefSeq" id="WP_183624929.1">
    <property type="nucleotide sequence ID" value="NZ_JACHWJ010000003.1"/>
</dbReference>
<accession>A0A7W4UP36</accession>
<keyword evidence="1" id="KW-1133">Transmembrane helix</keyword>
<comment type="caution">
    <text evidence="2">The sequence shown here is derived from an EMBL/GenBank/DDBJ whole genome shotgun (WGS) entry which is preliminary data.</text>
</comment>
<evidence type="ECO:0000313" key="2">
    <source>
        <dbReference type="EMBL" id="MBB2958026.1"/>
    </source>
</evidence>
<dbReference type="AlphaFoldDB" id="A0A7W4UP36"/>
<evidence type="ECO:0008006" key="4">
    <source>
        <dbReference type="Google" id="ProtNLM"/>
    </source>
</evidence>
<name>A0A7W4UP36_9MICO</name>
<organism evidence="2 3">
    <name type="scientific">Pseudoclavibacter helvolus</name>
    <dbReference type="NCBI Taxonomy" id="255205"/>
    <lineage>
        <taxon>Bacteria</taxon>
        <taxon>Bacillati</taxon>
        <taxon>Actinomycetota</taxon>
        <taxon>Actinomycetes</taxon>
        <taxon>Micrococcales</taxon>
        <taxon>Microbacteriaceae</taxon>
        <taxon>Pseudoclavibacter</taxon>
    </lineage>
</organism>
<sequence length="323" mass="36089">MALALVVTSALALFLTKLPIWSRSRLLLTPLAAQHRLTRLDEDLRGWETAFAGEVTWLAHRGVLRIHEVEDSGAAARITTAGYRAPRSSGWEVEWLGDDPSLPAWSSAVIDAYFPGGRRSRGNRARVDRTGADDPARRSALKTTVVAELDRARVDHTDRDSWVTLLLASPYSRASAGLLFVPLALVLLAPWLPSWAVPLYLVGLASLAALTLIRPPLQRRWTKLWERYRTETRHLHELPLAERGIGATRVTYLDAFAENLGFADIVMFGSSEDVARGYAQQADIMVREGLLDDIRPDWLTPLHEQLTPEQLVDLIDGYLFTVR</sequence>
<evidence type="ECO:0000313" key="3">
    <source>
        <dbReference type="Proteomes" id="UP000545286"/>
    </source>
</evidence>
<keyword evidence="1" id="KW-0812">Transmembrane</keyword>
<proteinExistence type="predicted"/>
<protein>
    <recommendedName>
        <fullName evidence="4">DUF2207 domain-containing protein</fullName>
    </recommendedName>
</protein>
<gene>
    <name evidence="2" type="ORF">FHX72_002171</name>
</gene>
<keyword evidence="3" id="KW-1185">Reference proteome</keyword>
<dbReference type="EMBL" id="JACHWJ010000003">
    <property type="protein sequence ID" value="MBB2958026.1"/>
    <property type="molecule type" value="Genomic_DNA"/>
</dbReference>
<dbReference type="Proteomes" id="UP000545286">
    <property type="component" value="Unassembled WGS sequence"/>
</dbReference>